<dbReference type="InterPro" id="IPR027417">
    <property type="entry name" value="P-loop_NTPase"/>
</dbReference>
<dbReference type="Pfam" id="PF24883">
    <property type="entry name" value="NPHP3_N"/>
    <property type="match status" value="1"/>
</dbReference>
<dbReference type="SMART" id="SM00248">
    <property type="entry name" value="ANK"/>
    <property type="match status" value="7"/>
</dbReference>
<keyword evidence="2" id="KW-0040">ANK repeat</keyword>
<dbReference type="AlphaFoldDB" id="A0A9P5BV38"/>
<proteinExistence type="predicted"/>
<feature type="repeat" description="ANK" evidence="2">
    <location>
        <begin position="546"/>
        <end position="578"/>
    </location>
</feature>
<gene>
    <name evidence="5" type="ORF">E8E12_001577</name>
</gene>
<evidence type="ECO:0000259" key="3">
    <source>
        <dbReference type="Pfam" id="PF22939"/>
    </source>
</evidence>
<dbReference type="Gene3D" id="1.25.40.20">
    <property type="entry name" value="Ankyrin repeat-containing domain"/>
    <property type="match status" value="3"/>
</dbReference>
<feature type="repeat" description="ANK" evidence="2">
    <location>
        <begin position="612"/>
        <end position="644"/>
    </location>
</feature>
<dbReference type="PANTHER" id="PTHR10039">
    <property type="entry name" value="AMELOGENIN"/>
    <property type="match status" value="1"/>
</dbReference>
<dbReference type="InterPro" id="IPR054471">
    <property type="entry name" value="GPIID_WHD"/>
</dbReference>
<feature type="repeat" description="ANK" evidence="2">
    <location>
        <begin position="579"/>
        <end position="611"/>
    </location>
</feature>
<reference evidence="5" key="1">
    <citation type="submission" date="2019-04" db="EMBL/GenBank/DDBJ databases">
        <title>Sequencing of skin fungus with MAO and IRED activity.</title>
        <authorList>
            <person name="Marsaioli A.J."/>
            <person name="Bonatto J.M.C."/>
            <person name="Reis Junior O."/>
        </authorList>
    </citation>
    <scope>NUCLEOTIDE SEQUENCE</scope>
    <source>
        <strain evidence="5">28M1</strain>
    </source>
</reference>
<dbReference type="InterPro" id="IPR036770">
    <property type="entry name" value="Ankyrin_rpt-contain_sf"/>
</dbReference>
<dbReference type="SUPFAM" id="SSF48403">
    <property type="entry name" value="Ankyrin repeat"/>
    <property type="match status" value="1"/>
</dbReference>
<dbReference type="PANTHER" id="PTHR10039:SF15">
    <property type="entry name" value="NACHT DOMAIN-CONTAINING PROTEIN"/>
    <property type="match status" value="1"/>
</dbReference>
<dbReference type="Pfam" id="PF13637">
    <property type="entry name" value="Ank_4"/>
    <property type="match status" value="1"/>
</dbReference>
<feature type="repeat" description="ANK" evidence="2">
    <location>
        <begin position="648"/>
        <end position="677"/>
    </location>
</feature>
<dbReference type="Proteomes" id="UP000758155">
    <property type="component" value="Unassembled WGS sequence"/>
</dbReference>
<dbReference type="EMBL" id="SWKV01000156">
    <property type="protein sequence ID" value="KAF3031367.1"/>
    <property type="molecule type" value="Genomic_DNA"/>
</dbReference>
<evidence type="ECO:0000259" key="4">
    <source>
        <dbReference type="Pfam" id="PF24883"/>
    </source>
</evidence>
<evidence type="ECO:0000256" key="1">
    <source>
        <dbReference type="ARBA" id="ARBA00022737"/>
    </source>
</evidence>
<feature type="repeat" description="ANK" evidence="2">
    <location>
        <begin position="678"/>
        <end position="710"/>
    </location>
</feature>
<dbReference type="SUPFAM" id="SSF52540">
    <property type="entry name" value="P-loop containing nucleoside triphosphate hydrolases"/>
    <property type="match status" value="1"/>
</dbReference>
<dbReference type="PROSITE" id="PS50088">
    <property type="entry name" value="ANK_REPEAT"/>
    <property type="match status" value="7"/>
</dbReference>
<evidence type="ECO:0000256" key="2">
    <source>
        <dbReference type="PROSITE-ProRule" id="PRU00023"/>
    </source>
</evidence>
<keyword evidence="1" id="KW-0677">Repeat</keyword>
<dbReference type="Gene3D" id="3.40.50.300">
    <property type="entry name" value="P-loop containing nucleotide triphosphate hydrolases"/>
    <property type="match status" value="1"/>
</dbReference>
<accession>A0A9P5BV38</accession>
<sequence>MKRLLNELEQPVIKSLEAIKKDTEAARDHIPAVESDWVSASDFPSQQSDIIQRRQEGTAQWFLDAPELANWLKETKATLFCPGIPGAGKTMIAATAIDHVLNTTQNSTYGIAYVYCNFKAREEQDISSLLAAILKQLVQGRLSTVDHIEQLYQKHAGRGTKPSLDEIYNALRDVLAHYPAVYMVIDALDECQEGTRSQFLAKLRDLQALRDIRLLATSRFIPDIEDAFTEAPRLEVRASREDVKRFVVGQTYRLPACIQRSPMLQEMVQEQIANAGDGMFLLARLHTDSLLDKRTAKDVKATLAKLTKGAAALDVAYGEALQRIESQLEGDRELARKTLSWITLAKRPLTTAEICCALAVEPDEDDVDPENVLTSDDLVSVCAGLVVVDQESAVIRLVHYTTQEYLERNGDEWNPRGKLHIAATCLTYLSFSTFRSGCCSSDEEFEARLQQNQFLDYAAKHWGSHVRKIETEVADHACELLQGQSFPCVAQVLWVPGYKYRGYSIDYPVSTALHYTSQFGLTSITEKVLTTANVPIVDAVNARDSKGNTPLAIAAENGQYEMARMLLDKGADVNAQGGRYSNALQAASLRGHKEVVKMLLDKGADVNAQGGEYGNALQVASERGHKEVVKMLLDKGADVNAQDGLYGNALQAASEGGHKEVVKMLLNKGADVNAQGGEYGNALQAASLEGHEQVVKMLLNKGADVNAQDGLYGNALQAASLGGHEQVVKMLLDKGADVNAQGGEYGNALQAASLGGHKEVVKTLLDAGAHQAQEDDLVLRVQ</sequence>
<feature type="repeat" description="ANK" evidence="2">
    <location>
        <begin position="744"/>
        <end position="776"/>
    </location>
</feature>
<evidence type="ECO:0000313" key="5">
    <source>
        <dbReference type="EMBL" id="KAF3031367.1"/>
    </source>
</evidence>
<dbReference type="Pfam" id="PF22939">
    <property type="entry name" value="WHD_GPIID"/>
    <property type="match status" value="1"/>
</dbReference>
<name>A0A9P5BV38_9PLEO</name>
<dbReference type="PROSITE" id="PS50297">
    <property type="entry name" value="ANK_REP_REGION"/>
    <property type="match status" value="6"/>
</dbReference>
<feature type="domain" description="GPI inositol-deacylase winged helix" evidence="3">
    <location>
        <begin position="329"/>
        <end position="410"/>
    </location>
</feature>
<dbReference type="Pfam" id="PF12796">
    <property type="entry name" value="Ank_2"/>
    <property type="match status" value="3"/>
</dbReference>
<dbReference type="OrthoDB" id="195446at2759"/>
<dbReference type="InterPro" id="IPR002110">
    <property type="entry name" value="Ankyrin_rpt"/>
</dbReference>
<evidence type="ECO:0000313" key="6">
    <source>
        <dbReference type="Proteomes" id="UP000758155"/>
    </source>
</evidence>
<comment type="caution">
    <text evidence="5">The sequence shown here is derived from an EMBL/GenBank/DDBJ whole genome shotgun (WGS) entry which is preliminary data.</text>
</comment>
<protein>
    <submittedName>
        <fullName evidence="5">Uncharacterized protein</fullName>
    </submittedName>
</protein>
<organism evidence="5 6">
    <name type="scientific">Didymella heteroderae</name>
    <dbReference type="NCBI Taxonomy" id="1769908"/>
    <lineage>
        <taxon>Eukaryota</taxon>
        <taxon>Fungi</taxon>
        <taxon>Dikarya</taxon>
        <taxon>Ascomycota</taxon>
        <taxon>Pezizomycotina</taxon>
        <taxon>Dothideomycetes</taxon>
        <taxon>Pleosporomycetidae</taxon>
        <taxon>Pleosporales</taxon>
        <taxon>Pleosporineae</taxon>
        <taxon>Didymellaceae</taxon>
        <taxon>Didymella</taxon>
    </lineage>
</organism>
<keyword evidence="6" id="KW-1185">Reference proteome</keyword>
<feature type="repeat" description="ANK" evidence="2">
    <location>
        <begin position="714"/>
        <end position="743"/>
    </location>
</feature>
<dbReference type="PRINTS" id="PR01415">
    <property type="entry name" value="ANKYRIN"/>
</dbReference>
<dbReference type="InterPro" id="IPR056884">
    <property type="entry name" value="NPHP3-like_N"/>
</dbReference>
<feature type="domain" description="Nephrocystin 3-like N-terminal" evidence="4">
    <location>
        <begin position="57"/>
        <end position="219"/>
    </location>
</feature>